<feature type="compositionally biased region" description="Basic and acidic residues" evidence="2">
    <location>
        <begin position="317"/>
        <end position="329"/>
    </location>
</feature>
<feature type="compositionally biased region" description="Polar residues" evidence="2">
    <location>
        <begin position="275"/>
        <end position="284"/>
    </location>
</feature>
<reference evidence="3" key="1">
    <citation type="submission" date="2021-05" db="EMBL/GenBank/DDBJ databases">
        <title>A free-living protist that lacks canonical eukaryotic 1 DNA replication and segregation systems.</title>
        <authorList>
            <person name="Salas-Leiva D.E."/>
            <person name="Tromer E.C."/>
            <person name="Curtis B.A."/>
            <person name="Jerlstrom-Hultqvist J."/>
            <person name="Kolisko M."/>
            <person name="Yi Z."/>
            <person name="Salas-Leiva J.S."/>
            <person name="Gallot-Lavallee L."/>
            <person name="Kops G.J.P.L."/>
            <person name="Archibald J.M."/>
            <person name="Simpson A.G.B."/>
            <person name="Roger A.J."/>
        </authorList>
    </citation>
    <scope>NUCLEOTIDE SEQUENCE</scope>
    <source>
        <strain evidence="3">BICM</strain>
    </source>
</reference>
<dbReference type="EMBL" id="JAHDYR010000025">
    <property type="protein sequence ID" value="KAG9393278.1"/>
    <property type="molecule type" value="Genomic_DNA"/>
</dbReference>
<keyword evidence="1" id="KW-0175">Coiled coil</keyword>
<feature type="coiled-coil region" evidence="1">
    <location>
        <begin position="26"/>
        <end position="68"/>
    </location>
</feature>
<feature type="region of interest" description="Disordered" evidence="2">
    <location>
        <begin position="316"/>
        <end position="344"/>
    </location>
</feature>
<sequence length="577" mass="67635">MSKRDEILLTERDRVLAFERRKEEIRAKIAADLLEEKQRNEELEKQAMEKKLNMLKEIEREMKVAELNTKYRLQREFLEAWHAFTVTQREHIVLADKKYASTLLRRFLKKRRAFRAHQRQDHLEQVESRIVEKAQHTIAQGTTRRAMQAWSKAARASVTEKESRSARVDWTSKLDNLISLVEQREGVMPPRLPEQTQQRETRPPRTQRQRGSEAPEQHQSVPGQAGEARVSRPLTRPKVTVTVPKPFALSYTKRRPSAEGEGDAAPGGATEQAKPATSQRQTIASRAEKMKEHREKVRQRRLEQEAELQAEIEAEAAEQKAKMAEDAKKRREQKAKRERAAAARKKEDALVYTTKLQLRFARWRNWTHAMAKAQRAAEKFDSTRLQRRVMSRLGVSLMWRREEERQAKMERARVLLARMMTRKYLLLLRANVEIAQLYWGQAVTVHRRSALKANMTCWHEFAHAETVRKEARRALDEQEGARYRRRLVQLWALRLLFHRATATRATRMLEREVAESVDFVRSRAQGAWDELMPARGVWATRVSREFERGLPFIELSHAELPVVDYRQYGISLEKLGR</sequence>
<evidence type="ECO:0000256" key="2">
    <source>
        <dbReference type="SAM" id="MobiDB-lite"/>
    </source>
</evidence>
<comment type="caution">
    <text evidence="3">The sequence shown here is derived from an EMBL/GenBank/DDBJ whole genome shotgun (WGS) entry which is preliminary data.</text>
</comment>
<dbReference type="AlphaFoldDB" id="A0A8J6E1B9"/>
<protein>
    <submittedName>
        <fullName evidence="3">Uncharacterized protein</fullName>
    </submittedName>
</protein>
<organism evidence="3 4">
    <name type="scientific">Carpediemonas membranifera</name>
    <dbReference type="NCBI Taxonomy" id="201153"/>
    <lineage>
        <taxon>Eukaryota</taxon>
        <taxon>Metamonada</taxon>
        <taxon>Carpediemonas-like organisms</taxon>
        <taxon>Carpediemonas</taxon>
    </lineage>
</organism>
<feature type="region of interest" description="Disordered" evidence="2">
    <location>
        <begin position="181"/>
        <end position="303"/>
    </location>
</feature>
<evidence type="ECO:0000313" key="4">
    <source>
        <dbReference type="Proteomes" id="UP000717585"/>
    </source>
</evidence>
<proteinExistence type="predicted"/>
<keyword evidence="4" id="KW-1185">Reference proteome</keyword>
<gene>
    <name evidence="3" type="ORF">J8273_3411</name>
</gene>
<dbReference type="Proteomes" id="UP000717585">
    <property type="component" value="Unassembled WGS sequence"/>
</dbReference>
<evidence type="ECO:0000256" key="1">
    <source>
        <dbReference type="SAM" id="Coils"/>
    </source>
</evidence>
<feature type="compositionally biased region" description="Basic and acidic residues" evidence="2">
    <location>
        <begin position="286"/>
        <end position="303"/>
    </location>
</feature>
<name>A0A8J6E1B9_9EUKA</name>
<evidence type="ECO:0000313" key="3">
    <source>
        <dbReference type="EMBL" id="KAG9393278.1"/>
    </source>
</evidence>
<accession>A0A8J6E1B9</accession>